<dbReference type="InterPro" id="IPR029063">
    <property type="entry name" value="SAM-dependent_MTases_sf"/>
</dbReference>
<dbReference type="EMBL" id="JBHLYQ010000140">
    <property type="protein sequence ID" value="MFC0082711.1"/>
    <property type="molecule type" value="Genomic_DNA"/>
</dbReference>
<dbReference type="GO" id="GO:0032259">
    <property type="term" value="P:methylation"/>
    <property type="evidence" value="ECO:0007669"/>
    <property type="project" value="UniProtKB-KW"/>
</dbReference>
<dbReference type="GO" id="GO:0102208">
    <property type="term" value="F:2-polyprenyl-6-hydroxyphenol methylase activity"/>
    <property type="evidence" value="ECO:0007669"/>
    <property type="project" value="UniProtKB-EC"/>
</dbReference>
<dbReference type="CDD" id="cd02440">
    <property type="entry name" value="AdoMet_MTases"/>
    <property type="match status" value="1"/>
</dbReference>
<dbReference type="SUPFAM" id="SSF53335">
    <property type="entry name" value="S-adenosyl-L-methionine-dependent methyltransferases"/>
    <property type="match status" value="1"/>
</dbReference>
<dbReference type="PANTHER" id="PTHR43861:SF3">
    <property type="entry name" value="PUTATIVE (AFU_ORTHOLOGUE AFUA_2G14390)-RELATED"/>
    <property type="match status" value="1"/>
</dbReference>
<dbReference type="PANTHER" id="PTHR43861">
    <property type="entry name" value="TRANS-ACONITATE 2-METHYLTRANSFERASE-RELATED"/>
    <property type="match status" value="1"/>
</dbReference>
<protein>
    <submittedName>
        <fullName evidence="3">Class I SAM-dependent methyltransferase</fullName>
        <ecNumber evidence="3">2.1.1.222</ecNumber>
        <ecNumber evidence="3">2.1.1.64</ecNumber>
    </submittedName>
</protein>
<feature type="domain" description="Methyltransferase type 11" evidence="2">
    <location>
        <begin position="41"/>
        <end position="133"/>
    </location>
</feature>
<dbReference type="Pfam" id="PF08241">
    <property type="entry name" value="Methyltransf_11"/>
    <property type="match status" value="1"/>
</dbReference>
<sequence length="277" mass="29725">MGRELTGERPVEGATPSGLLALHLAGYREVARALPPAGVVLDVGCGEGFAAAELVAPGRPVVGLELDPAAARRAAQRFGAAGLRVLQADGERLPVGTASCAAVVSSHVIEHFWRPERHVAELARVLEPEGVALVVTPNEPADFENPHHVHLFRAEPLRALLDRFFQEVQVVGLQGSPAVAADFAQRRRRAKALLALDVFDLRHRLPRGVYLGLYERVLPLAYRLLARSGQGPIFGPEDFSVTERIDDDTLVLFATARRPRAARYGSGPVPSAVATGS</sequence>
<proteinExistence type="predicted"/>
<dbReference type="EC" id="2.1.1.64" evidence="3"/>
<comment type="caution">
    <text evidence="3">The sequence shown here is derived from an EMBL/GenBank/DDBJ whole genome shotgun (WGS) entry which is preliminary data.</text>
</comment>
<accession>A0ABV6C4U7</accession>
<dbReference type="Gene3D" id="3.40.50.150">
    <property type="entry name" value="Vaccinia Virus protein VP39"/>
    <property type="match status" value="1"/>
</dbReference>
<dbReference type="Proteomes" id="UP001589788">
    <property type="component" value="Unassembled WGS sequence"/>
</dbReference>
<keyword evidence="1 3" id="KW-0808">Transferase</keyword>
<organism evidence="3 4">
    <name type="scientific">Aciditerrimonas ferrireducens</name>
    <dbReference type="NCBI Taxonomy" id="667306"/>
    <lineage>
        <taxon>Bacteria</taxon>
        <taxon>Bacillati</taxon>
        <taxon>Actinomycetota</taxon>
        <taxon>Acidimicrobiia</taxon>
        <taxon>Acidimicrobiales</taxon>
        <taxon>Acidimicrobiaceae</taxon>
        <taxon>Aciditerrimonas</taxon>
    </lineage>
</organism>
<keyword evidence="4" id="KW-1185">Reference proteome</keyword>
<reference evidence="3 4" key="1">
    <citation type="submission" date="2024-09" db="EMBL/GenBank/DDBJ databases">
        <authorList>
            <person name="Sun Q."/>
            <person name="Mori K."/>
        </authorList>
    </citation>
    <scope>NUCLEOTIDE SEQUENCE [LARGE SCALE GENOMIC DNA]</scope>
    <source>
        <strain evidence="3 4">JCM 15389</strain>
    </source>
</reference>
<evidence type="ECO:0000259" key="2">
    <source>
        <dbReference type="Pfam" id="PF08241"/>
    </source>
</evidence>
<dbReference type="InterPro" id="IPR013216">
    <property type="entry name" value="Methyltransf_11"/>
</dbReference>
<evidence type="ECO:0000256" key="1">
    <source>
        <dbReference type="ARBA" id="ARBA00022679"/>
    </source>
</evidence>
<evidence type="ECO:0000313" key="4">
    <source>
        <dbReference type="Proteomes" id="UP001589788"/>
    </source>
</evidence>
<name>A0ABV6C4U7_9ACTN</name>
<dbReference type="EC" id="2.1.1.222" evidence="3"/>
<gene>
    <name evidence="3" type="ORF">ACFFRE_11265</name>
</gene>
<dbReference type="GO" id="GO:0061542">
    <property type="term" value="F:3-demethylubiquinol 3-O-methyltransferase activity"/>
    <property type="evidence" value="ECO:0007669"/>
    <property type="project" value="UniProtKB-EC"/>
</dbReference>
<keyword evidence="3" id="KW-0489">Methyltransferase</keyword>
<dbReference type="RefSeq" id="WP_377790336.1">
    <property type="nucleotide sequence ID" value="NZ_JBHLYQ010000140.1"/>
</dbReference>
<evidence type="ECO:0000313" key="3">
    <source>
        <dbReference type="EMBL" id="MFC0082711.1"/>
    </source>
</evidence>